<dbReference type="AlphaFoldDB" id="A0A4Y2K974"/>
<proteinExistence type="predicted"/>
<comment type="caution">
    <text evidence="2">The sequence shown here is derived from an EMBL/GenBank/DDBJ whole genome shotgun (WGS) entry which is preliminary data.</text>
</comment>
<organism evidence="2 3">
    <name type="scientific">Araneus ventricosus</name>
    <name type="common">Orbweaver spider</name>
    <name type="synonym">Epeira ventricosa</name>
    <dbReference type="NCBI Taxonomy" id="182803"/>
    <lineage>
        <taxon>Eukaryota</taxon>
        <taxon>Metazoa</taxon>
        <taxon>Ecdysozoa</taxon>
        <taxon>Arthropoda</taxon>
        <taxon>Chelicerata</taxon>
        <taxon>Arachnida</taxon>
        <taxon>Araneae</taxon>
        <taxon>Araneomorphae</taxon>
        <taxon>Entelegynae</taxon>
        <taxon>Araneoidea</taxon>
        <taxon>Araneidae</taxon>
        <taxon>Araneus</taxon>
    </lineage>
</organism>
<dbReference type="OrthoDB" id="6753017at2759"/>
<gene>
    <name evidence="2" type="ORF">AVEN_148150_1</name>
</gene>
<name>A0A4Y2K974_ARAVE</name>
<protein>
    <submittedName>
        <fullName evidence="2">Uncharacterized protein</fullName>
    </submittedName>
</protein>
<sequence>MSWVVLRGRSEDKVVSDAVEEIYSYLEGKDGYQYSPDELMEQISGEKLTSVTFRQKMMGKYGDLIVFSTVCTRKTVLCFSVASEKFLRDTWYTSKSSDEKAEREGSFRTSGLILLKEVQIMPYGTTIFPTSDNFCSKGKVVVPQTLRALMDSLSGTEKDDEKGENEIDNYCA</sequence>
<feature type="region of interest" description="Disordered" evidence="1">
    <location>
        <begin position="153"/>
        <end position="172"/>
    </location>
</feature>
<keyword evidence="3" id="KW-1185">Reference proteome</keyword>
<evidence type="ECO:0000313" key="2">
    <source>
        <dbReference type="EMBL" id="GBM97852.1"/>
    </source>
</evidence>
<evidence type="ECO:0000256" key="1">
    <source>
        <dbReference type="SAM" id="MobiDB-lite"/>
    </source>
</evidence>
<reference evidence="2 3" key="1">
    <citation type="journal article" date="2019" name="Sci. Rep.">
        <title>Orb-weaving spider Araneus ventricosus genome elucidates the spidroin gene catalogue.</title>
        <authorList>
            <person name="Kono N."/>
            <person name="Nakamura H."/>
            <person name="Ohtoshi R."/>
            <person name="Moran D.A.P."/>
            <person name="Shinohara A."/>
            <person name="Yoshida Y."/>
            <person name="Fujiwara M."/>
            <person name="Mori M."/>
            <person name="Tomita M."/>
            <person name="Arakawa K."/>
        </authorList>
    </citation>
    <scope>NUCLEOTIDE SEQUENCE [LARGE SCALE GENOMIC DNA]</scope>
</reference>
<feature type="compositionally biased region" description="Basic and acidic residues" evidence="1">
    <location>
        <begin position="156"/>
        <end position="165"/>
    </location>
</feature>
<evidence type="ECO:0000313" key="3">
    <source>
        <dbReference type="Proteomes" id="UP000499080"/>
    </source>
</evidence>
<dbReference type="EMBL" id="BGPR01004274">
    <property type="protein sequence ID" value="GBM97852.1"/>
    <property type="molecule type" value="Genomic_DNA"/>
</dbReference>
<accession>A0A4Y2K974</accession>
<dbReference type="Proteomes" id="UP000499080">
    <property type="component" value="Unassembled WGS sequence"/>
</dbReference>